<sequence length="125" mass="14811">MYLVKREKTYRKIEELANIQFKTIGAILNKYKQYETFEIRSGRARKLKTTSRDDIEILSMIKKNRFENAKNIANHLKTLTGNTISLTSIRNCIHKAEFSGCIAQKKPFLKQNPMKRRMNFAKKYY</sequence>
<dbReference type="RefSeq" id="XP_065645560.1">
    <property type="nucleotide sequence ID" value="XM_065789488.1"/>
</dbReference>
<organism evidence="2 3">
    <name type="scientific">Hydra vulgaris</name>
    <name type="common">Hydra</name>
    <name type="synonym">Hydra attenuata</name>
    <dbReference type="NCBI Taxonomy" id="6087"/>
    <lineage>
        <taxon>Eukaryota</taxon>
        <taxon>Metazoa</taxon>
        <taxon>Cnidaria</taxon>
        <taxon>Hydrozoa</taxon>
        <taxon>Hydroidolina</taxon>
        <taxon>Anthoathecata</taxon>
        <taxon>Aplanulata</taxon>
        <taxon>Hydridae</taxon>
        <taxon>Hydra</taxon>
    </lineage>
</organism>
<keyword evidence="2" id="KW-1185">Reference proteome</keyword>
<evidence type="ECO:0000313" key="2">
    <source>
        <dbReference type="Proteomes" id="UP001652625"/>
    </source>
</evidence>
<evidence type="ECO:0000259" key="1">
    <source>
        <dbReference type="Pfam" id="PF01498"/>
    </source>
</evidence>
<reference evidence="2" key="1">
    <citation type="submission" date="2025-05" db="UniProtKB">
        <authorList>
            <consortium name="RefSeq"/>
        </authorList>
    </citation>
    <scope>NUCLEOTIDE SEQUENCE [LARGE SCALE GENOMIC DNA]</scope>
</reference>
<protein>
    <submittedName>
        <fullName evidence="3">Uncharacterized protein LOC136076028</fullName>
    </submittedName>
</protein>
<reference evidence="3" key="2">
    <citation type="submission" date="2025-08" db="UniProtKB">
        <authorList>
            <consortium name="RefSeq"/>
        </authorList>
    </citation>
    <scope>IDENTIFICATION</scope>
</reference>
<proteinExistence type="predicted"/>
<dbReference type="GeneID" id="136076028"/>
<name>A0ABM4B9K7_HYDVU</name>
<feature type="domain" description="Transposase Tc1-like" evidence="1">
    <location>
        <begin position="56"/>
        <end position="124"/>
    </location>
</feature>
<gene>
    <name evidence="3" type="primary">LOC136076028</name>
</gene>
<dbReference type="Pfam" id="PF01498">
    <property type="entry name" value="HTH_Tnp_Tc3_2"/>
    <property type="match status" value="1"/>
</dbReference>
<dbReference type="Proteomes" id="UP001652625">
    <property type="component" value="Chromosome 02"/>
</dbReference>
<dbReference type="InterPro" id="IPR002492">
    <property type="entry name" value="Transposase_Tc1-like"/>
</dbReference>
<accession>A0ABM4B9K7</accession>
<evidence type="ECO:0000313" key="3">
    <source>
        <dbReference type="RefSeq" id="XP_065645560.1"/>
    </source>
</evidence>